<keyword evidence="1" id="KW-0863">Zinc-finger</keyword>
<feature type="compositionally biased region" description="Pro residues" evidence="2">
    <location>
        <begin position="360"/>
        <end position="370"/>
    </location>
</feature>
<dbReference type="GO" id="GO:0008270">
    <property type="term" value="F:zinc ion binding"/>
    <property type="evidence" value="ECO:0007669"/>
    <property type="project" value="UniProtKB-KW"/>
</dbReference>
<dbReference type="PROSITE" id="PS50089">
    <property type="entry name" value="ZF_RING_2"/>
    <property type="match status" value="1"/>
</dbReference>
<evidence type="ECO:0000256" key="2">
    <source>
        <dbReference type="SAM" id="MobiDB-lite"/>
    </source>
</evidence>
<proteinExistence type="predicted"/>
<dbReference type="SMART" id="SM00184">
    <property type="entry name" value="RING"/>
    <property type="match status" value="1"/>
</dbReference>
<dbReference type="Pfam" id="PF13639">
    <property type="entry name" value="zf-RING_2"/>
    <property type="match status" value="1"/>
</dbReference>
<gene>
    <name evidence="4" type="ORF">M0R45_020964</name>
</gene>
<dbReference type="PANTHER" id="PTHR46798:SF20">
    <property type="entry name" value="RING-TYPE DOMAIN-CONTAINING PROTEIN"/>
    <property type="match status" value="1"/>
</dbReference>
<dbReference type="Proteomes" id="UP001457282">
    <property type="component" value="Unassembled WGS sequence"/>
</dbReference>
<feature type="domain" description="RING-type" evidence="3">
    <location>
        <begin position="12"/>
        <end position="57"/>
    </location>
</feature>
<accession>A0AAW1X9W3</accession>
<dbReference type="Gene3D" id="3.30.40.10">
    <property type="entry name" value="Zinc/RING finger domain, C3HC4 (zinc finger)"/>
    <property type="match status" value="1"/>
</dbReference>
<evidence type="ECO:0000313" key="5">
    <source>
        <dbReference type="Proteomes" id="UP001457282"/>
    </source>
</evidence>
<evidence type="ECO:0000256" key="1">
    <source>
        <dbReference type="PROSITE-ProRule" id="PRU00175"/>
    </source>
</evidence>
<dbReference type="InterPro" id="IPR001841">
    <property type="entry name" value="Znf_RING"/>
</dbReference>
<sequence>MASSSSSFTLECSICLNDVSDGCGRTVVKLRCDHVFHLDCIGSAFNAKGAMECPICRVNENGVWRRNFGSPTPEQNVADEADQDVDVPQESIPMGPHGNVLHPHYGCFVRLSYAYGGRQSSCIGIGSPALVKGCYFVLDSSSKIDWEDAWGSTWGYGNAIEQFILDATNQWNSSFMMSDVIPMISLELMELSVDDDIIKGHTDEEIDLQMGPFLSGYGNAINPHAGNANTHQWNGPPVPTEVPDSPQRYGLCNDCINRISVQRYGICNDCLNHSSMSDHAGIPVPPANLRVSSADGNGIPIPSAGFNGIQNDMRMPRVIVDEILNQSADPQVDPQIIFVHHIHAPYPGYQAVLPYLGHPAAPPQPAPPAPSRNHNRRTA</sequence>
<comment type="caution">
    <text evidence="4">The sequence shown here is derived from an EMBL/GenBank/DDBJ whole genome shotgun (WGS) entry which is preliminary data.</text>
</comment>
<feature type="region of interest" description="Disordered" evidence="2">
    <location>
        <begin position="360"/>
        <end position="379"/>
    </location>
</feature>
<name>A0AAW1X9W3_RUBAR</name>
<organism evidence="4 5">
    <name type="scientific">Rubus argutus</name>
    <name type="common">Southern blackberry</name>
    <dbReference type="NCBI Taxonomy" id="59490"/>
    <lineage>
        <taxon>Eukaryota</taxon>
        <taxon>Viridiplantae</taxon>
        <taxon>Streptophyta</taxon>
        <taxon>Embryophyta</taxon>
        <taxon>Tracheophyta</taxon>
        <taxon>Spermatophyta</taxon>
        <taxon>Magnoliopsida</taxon>
        <taxon>eudicotyledons</taxon>
        <taxon>Gunneridae</taxon>
        <taxon>Pentapetalae</taxon>
        <taxon>rosids</taxon>
        <taxon>fabids</taxon>
        <taxon>Rosales</taxon>
        <taxon>Rosaceae</taxon>
        <taxon>Rosoideae</taxon>
        <taxon>Rosoideae incertae sedis</taxon>
        <taxon>Rubus</taxon>
    </lineage>
</organism>
<evidence type="ECO:0000313" key="4">
    <source>
        <dbReference type="EMBL" id="KAK9933788.1"/>
    </source>
</evidence>
<dbReference type="InterPro" id="IPR044274">
    <property type="entry name" value="RFI2"/>
</dbReference>
<dbReference type="GO" id="GO:0004842">
    <property type="term" value="F:ubiquitin-protein transferase activity"/>
    <property type="evidence" value="ECO:0007669"/>
    <property type="project" value="InterPro"/>
</dbReference>
<dbReference type="PANTHER" id="PTHR46798">
    <property type="entry name" value="OS09G0511500 PROTEIN"/>
    <property type="match status" value="1"/>
</dbReference>
<dbReference type="SUPFAM" id="SSF57850">
    <property type="entry name" value="RING/U-box"/>
    <property type="match status" value="1"/>
</dbReference>
<evidence type="ECO:0000259" key="3">
    <source>
        <dbReference type="PROSITE" id="PS50089"/>
    </source>
</evidence>
<dbReference type="EMBL" id="JBEDUW010000004">
    <property type="protein sequence ID" value="KAK9933788.1"/>
    <property type="molecule type" value="Genomic_DNA"/>
</dbReference>
<keyword evidence="1" id="KW-0479">Metal-binding</keyword>
<keyword evidence="5" id="KW-1185">Reference proteome</keyword>
<reference evidence="4 5" key="1">
    <citation type="journal article" date="2023" name="G3 (Bethesda)">
        <title>A chromosome-length genome assembly and annotation of blackberry (Rubus argutus, cv. 'Hillquist').</title>
        <authorList>
            <person name="Bruna T."/>
            <person name="Aryal R."/>
            <person name="Dudchenko O."/>
            <person name="Sargent D.J."/>
            <person name="Mead D."/>
            <person name="Buti M."/>
            <person name="Cavallini A."/>
            <person name="Hytonen T."/>
            <person name="Andres J."/>
            <person name="Pham M."/>
            <person name="Weisz D."/>
            <person name="Mascagni F."/>
            <person name="Usai G."/>
            <person name="Natali L."/>
            <person name="Bassil N."/>
            <person name="Fernandez G.E."/>
            <person name="Lomsadze A."/>
            <person name="Armour M."/>
            <person name="Olukolu B."/>
            <person name="Poorten T."/>
            <person name="Britton C."/>
            <person name="Davik J."/>
            <person name="Ashrafi H."/>
            <person name="Aiden E.L."/>
            <person name="Borodovsky M."/>
            <person name="Worthington M."/>
        </authorList>
    </citation>
    <scope>NUCLEOTIDE SEQUENCE [LARGE SCALE GENOMIC DNA]</scope>
    <source>
        <strain evidence="4">PI 553951</strain>
    </source>
</reference>
<dbReference type="AlphaFoldDB" id="A0AAW1X9W3"/>
<protein>
    <recommendedName>
        <fullName evidence="3">RING-type domain-containing protein</fullName>
    </recommendedName>
</protein>
<dbReference type="InterPro" id="IPR013083">
    <property type="entry name" value="Znf_RING/FYVE/PHD"/>
</dbReference>
<keyword evidence="1" id="KW-0862">Zinc</keyword>